<organism evidence="2 3">
    <name type="scientific">Brevibacillus borstelensis AK1</name>
    <dbReference type="NCBI Taxonomy" id="1300222"/>
    <lineage>
        <taxon>Bacteria</taxon>
        <taxon>Bacillati</taxon>
        <taxon>Bacillota</taxon>
        <taxon>Bacilli</taxon>
        <taxon>Bacillales</taxon>
        <taxon>Paenibacillaceae</taxon>
        <taxon>Brevibacillus</taxon>
    </lineage>
</organism>
<feature type="signal peptide" evidence="1">
    <location>
        <begin position="1"/>
        <end position="19"/>
    </location>
</feature>
<dbReference type="EMBL" id="APBN01000014">
    <property type="protein sequence ID" value="EMT50563.1"/>
    <property type="molecule type" value="Genomic_DNA"/>
</dbReference>
<evidence type="ECO:0000313" key="2">
    <source>
        <dbReference type="EMBL" id="EMT50563.1"/>
    </source>
</evidence>
<gene>
    <name evidence="2" type="ORF">I532_21885</name>
</gene>
<dbReference type="OrthoDB" id="2474863at2"/>
<proteinExistence type="predicted"/>
<protein>
    <recommendedName>
        <fullName evidence="4">Lipoprotein</fullName>
    </recommendedName>
</protein>
<feature type="chain" id="PRO_5039469922" description="Lipoprotein" evidence="1">
    <location>
        <begin position="20"/>
        <end position="198"/>
    </location>
</feature>
<evidence type="ECO:0008006" key="4">
    <source>
        <dbReference type="Google" id="ProtNLM"/>
    </source>
</evidence>
<dbReference type="Gene3D" id="3.10.450.420">
    <property type="match status" value="1"/>
</dbReference>
<keyword evidence="1" id="KW-0732">Signal</keyword>
<accession>M8DB01</accession>
<reference evidence="2 3" key="1">
    <citation type="submission" date="2013-03" db="EMBL/GenBank/DDBJ databases">
        <title>Assembly of a new bacterial strain Brevibacillus borstelensis AK1.</title>
        <authorList>
            <person name="Rajan I."/>
            <person name="PoliReddy D."/>
            <person name="Sugumar T."/>
            <person name="Rathinam K."/>
            <person name="Alqarawi S."/>
            <person name="Khalil A.B."/>
            <person name="Sivakumar N."/>
        </authorList>
    </citation>
    <scope>NUCLEOTIDE SEQUENCE [LARGE SCALE GENOMIC DNA]</scope>
    <source>
        <strain evidence="2 3">AK1</strain>
    </source>
</reference>
<evidence type="ECO:0000313" key="3">
    <source>
        <dbReference type="Proteomes" id="UP000012081"/>
    </source>
</evidence>
<comment type="caution">
    <text evidence="2">The sequence shown here is derived from an EMBL/GenBank/DDBJ whole genome shotgun (WGS) entry which is preliminary data.</text>
</comment>
<dbReference type="PATRIC" id="fig|1300222.3.peg.4596"/>
<keyword evidence="3" id="KW-1185">Reference proteome</keyword>
<dbReference type="Pfam" id="PF16800">
    <property type="entry name" value="Endopep_inhib"/>
    <property type="match status" value="1"/>
</dbReference>
<dbReference type="PROSITE" id="PS51257">
    <property type="entry name" value="PROKAR_LIPOPROTEIN"/>
    <property type="match status" value="1"/>
</dbReference>
<sequence>MKRWLILFVAAALFAGCNAGPQDEKGKAKTTQRQERQIAVQKLGESKADTVIFLNRAEHVWEELYFAAMESKRKPIREDGLTYRALPSRFDSREKIVSYFSRYWTRPLAERMYDNLTTKVVKGKVYLAGPSALYPVLISTGNTSLEKTEDGLLVTVNEATSPSFASERTITYLLVRDKKTKRYEIKSRTGAYGSEQFE</sequence>
<dbReference type="InterPro" id="IPR053749">
    <property type="entry name" value="TA_system-associated_sf"/>
</dbReference>
<dbReference type="AlphaFoldDB" id="M8DB01"/>
<dbReference type="RefSeq" id="WP_003391304.1">
    <property type="nucleotide sequence ID" value="NZ_APBN01000014.1"/>
</dbReference>
<evidence type="ECO:0000256" key="1">
    <source>
        <dbReference type="SAM" id="SignalP"/>
    </source>
</evidence>
<dbReference type="Proteomes" id="UP000012081">
    <property type="component" value="Unassembled WGS sequence"/>
</dbReference>
<dbReference type="InterPro" id="IPR031841">
    <property type="entry name" value="Endopep_inhib"/>
</dbReference>
<name>M8DB01_9BACL</name>